<dbReference type="PANTHER" id="PTHR11088:SF60">
    <property type="entry name" value="TRNA DIMETHYLALLYLTRANSFERASE"/>
    <property type="match status" value="1"/>
</dbReference>
<dbReference type="PANTHER" id="PTHR11088">
    <property type="entry name" value="TRNA DIMETHYLALLYLTRANSFERASE"/>
    <property type="match status" value="1"/>
</dbReference>
<dbReference type="Proteomes" id="UP000297288">
    <property type="component" value="Unassembled WGS sequence"/>
</dbReference>
<keyword evidence="16" id="KW-1185">Reference proteome</keyword>
<keyword evidence="8 10" id="KW-0460">Magnesium</keyword>
<feature type="binding site" evidence="10">
    <location>
        <begin position="9"/>
        <end position="14"/>
    </location>
    <ligand>
        <name>substrate</name>
    </ligand>
</feature>
<feature type="site" description="Interaction with substrate tRNA" evidence="10">
    <location>
        <position position="98"/>
    </location>
</feature>
<dbReference type="Gene3D" id="3.40.50.300">
    <property type="entry name" value="P-loop containing nucleotide triphosphate hydrolases"/>
    <property type="match status" value="1"/>
</dbReference>
<dbReference type="AlphaFoldDB" id="A0A1G6K8N5"/>
<evidence type="ECO:0000256" key="3">
    <source>
        <dbReference type="ARBA" id="ARBA00005842"/>
    </source>
</evidence>
<keyword evidence="5 10" id="KW-0819">tRNA processing</keyword>
<dbReference type="GO" id="GO:0005524">
    <property type="term" value="F:ATP binding"/>
    <property type="evidence" value="ECO:0007669"/>
    <property type="project" value="UniProtKB-UniRule"/>
</dbReference>
<dbReference type="GO" id="GO:0006400">
    <property type="term" value="P:tRNA modification"/>
    <property type="evidence" value="ECO:0007669"/>
    <property type="project" value="TreeGrafter"/>
</dbReference>
<comment type="subunit">
    <text evidence="10">Monomer.</text>
</comment>
<dbReference type="Gene3D" id="1.10.20.140">
    <property type="match status" value="1"/>
</dbReference>
<feature type="binding site" evidence="10">
    <location>
        <begin position="7"/>
        <end position="14"/>
    </location>
    <ligand>
        <name>ATP</name>
        <dbReference type="ChEBI" id="CHEBI:30616"/>
    </ligand>
</feature>
<comment type="similarity">
    <text evidence="3 10 13">Belongs to the IPP transferase family.</text>
</comment>
<dbReference type="SUPFAM" id="SSF52540">
    <property type="entry name" value="P-loop containing nucleoside triphosphate hydrolases"/>
    <property type="match status" value="2"/>
</dbReference>
<dbReference type="EMBL" id="FMYV01000002">
    <property type="protein sequence ID" value="SDC26925.1"/>
    <property type="molecule type" value="Genomic_DNA"/>
</dbReference>
<evidence type="ECO:0000256" key="7">
    <source>
        <dbReference type="ARBA" id="ARBA00022840"/>
    </source>
</evidence>
<gene>
    <name evidence="10 15" type="primary">miaA</name>
    <name evidence="15" type="ORF">E4650_05240</name>
    <name evidence="14" type="ORF">SAMN04488588_0767</name>
</gene>
<evidence type="ECO:0000256" key="10">
    <source>
        <dbReference type="HAMAP-Rule" id="MF_00185"/>
    </source>
</evidence>
<keyword evidence="7 10" id="KW-0067">ATP-binding</keyword>
<evidence type="ECO:0000313" key="17">
    <source>
        <dbReference type="Proteomes" id="UP000297288"/>
    </source>
</evidence>
<dbReference type="RefSeq" id="WP_091402954.1">
    <property type="nucleotide sequence ID" value="NZ_FMYV01000002.1"/>
</dbReference>
<evidence type="ECO:0000256" key="12">
    <source>
        <dbReference type="RuleBase" id="RU003784"/>
    </source>
</evidence>
<accession>A0A1G6K8N5</accession>
<comment type="function">
    <text evidence="2 10 12">Catalyzes the transfer of a dimethylallyl group onto the adenine at position 37 in tRNAs that read codons beginning with uridine, leading to the formation of N6-(dimethylallyl)adenosine (i(6)A).</text>
</comment>
<evidence type="ECO:0000256" key="13">
    <source>
        <dbReference type="RuleBase" id="RU003785"/>
    </source>
</evidence>
<proteinExistence type="inferred from homology"/>
<evidence type="ECO:0000256" key="1">
    <source>
        <dbReference type="ARBA" id="ARBA00001946"/>
    </source>
</evidence>
<dbReference type="EC" id="2.5.1.75" evidence="10"/>
<comment type="cofactor">
    <cofactor evidence="1 10">
        <name>Mg(2+)</name>
        <dbReference type="ChEBI" id="CHEBI:18420"/>
    </cofactor>
</comment>
<protein>
    <recommendedName>
        <fullName evidence="10">tRNA dimethylallyltransferase</fullName>
        <ecNumber evidence="10">2.5.1.75</ecNumber>
    </recommendedName>
    <alternativeName>
        <fullName evidence="10">Dimethylallyl diphosphate:tRNA dimethylallyltransferase</fullName>
        <shortName evidence="10">DMAPP:tRNA dimethylallyltransferase</shortName>
        <shortName evidence="10">DMATase</shortName>
    </alternativeName>
    <alternativeName>
        <fullName evidence="10">Isopentenyl-diphosphate:tRNA isopentenyltransferase</fullName>
        <shortName evidence="10">IPP transferase</shortName>
        <shortName evidence="10">IPPT</shortName>
        <shortName evidence="10">IPTase</shortName>
    </alternativeName>
</protein>
<feature type="region of interest" description="Interaction with substrate tRNA" evidence="10">
    <location>
        <begin position="32"/>
        <end position="35"/>
    </location>
</feature>
<comment type="catalytic activity">
    <reaction evidence="9 10 11">
        <text>adenosine(37) in tRNA + dimethylallyl diphosphate = N(6)-dimethylallyladenosine(37) in tRNA + diphosphate</text>
        <dbReference type="Rhea" id="RHEA:26482"/>
        <dbReference type="Rhea" id="RHEA-COMP:10162"/>
        <dbReference type="Rhea" id="RHEA-COMP:10375"/>
        <dbReference type="ChEBI" id="CHEBI:33019"/>
        <dbReference type="ChEBI" id="CHEBI:57623"/>
        <dbReference type="ChEBI" id="CHEBI:74411"/>
        <dbReference type="ChEBI" id="CHEBI:74415"/>
        <dbReference type="EC" id="2.5.1.75"/>
    </reaction>
</comment>
<comment type="caution">
    <text evidence="10">Lacks conserved residue(s) required for the propagation of feature annotation.</text>
</comment>
<evidence type="ECO:0000256" key="2">
    <source>
        <dbReference type="ARBA" id="ARBA00003213"/>
    </source>
</evidence>
<keyword evidence="6 10" id="KW-0547">Nucleotide-binding</keyword>
<reference evidence="14 16" key="1">
    <citation type="submission" date="2016-10" db="EMBL/GenBank/DDBJ databases">
        <authorList>
            <person name="de Groot N.N."/>
        </authorList>
    </citation>
    <scope>NUCLEOTIDE SEQUENCE [LARGE SCALE GENOMIC DNA]</scope>
    <source>
        <strain evidence="14 16">WG14</strain>
    </source>
</reference>
<evidence type="ECO:0000313" key="15">
    <source>
        <dbReference type="EMBL" id="TGG88450.1"/>
    </source>
</evidence>
<keyword evidence="4 10" id="KW-0808">Transferase</keyword>
<evidence type="ECO:0000256" key="11">
    <source>
        <dbReference type="RuleBase" id="RU003783"/>
    </source>
</evidence>
<evidence type="ECO:0000313" key="14">
    <source>
        <dbReference type="EMBL" id="SDC26925.1"/>
    </source>
</evidence>
<dbReference type="Pfam" id="PF01715">
    <property type="entry name" value="IPPT"/>
    <property type="match status" value="1"/>
</dbReference>
<dbReference type="OrthoDB" id="9776390at2"/>
<dbReference type="STRING" id="28234.SAMN04488588_0767"/>
<evidence type="ECO:0000256" key="5">
    <source>
        <dbReference type="ARBA" id="ARBA00022694"/>
    </source>
</evidence>
<dbReference type="HAMAP" id="MF_00185">
    <property type="entry name" value="IPP_trans"/>
    <property type="match status" value="1"/>
</dbReference>
<dbReference type="InterPro" id="IPR027417">
    <property type="entry name" value="P-loop_NTPase"/>
</dbReference>
<dbReference type="InterPro" id="IPR018022">
    <property type="entry name" value="IPT"/>
</dbReference>
<evidence type="ECO:0000256" key="9">
    <source>
        <dbReference type="ARBA" id="ARBA00049563"/>
    </source>
</evidence>
<evidence type="ECO:0000256" key="8">
    <source>
        <dbReference type="ARBA" id="ARBA00022842"/>
    </source>
</evidence>
<dbReference type="Proteomes" id="UP000199322">
    <property type="component" value="Unassembled WGS sequence"/>
</dbReference>
<dbReference type="InterPro" id="IPR039657">
    <property type="entry name" value="Dimethylallyltransferase"/>
</dbReference>
<evidence type="ECO:0000313" key="16">
    <source>
        <dbReference type="Proteomes" id="UP000199322"/>
    </source>
</evidence>
<evidence type="ECO:0000256" key="6">
    <source>
        <dbReference type="ARBA" id="ARBA00022741"/>
    </source>
</evidence>
<name>A0A1G6K8N5_9BACT</name>
<feature type="site" description="Interaction with substrate tRNA" evidence="10">
    <location>
        <position position="119"/>
    </location>
</feature>
<dbReference type="EMBL" id="SRME01000002">
    <property type="protein sequence ID" value="TGG88450.1"/>
    <property type="molecule type" value="Genomic_DNA"/>
</dbReference>
<dbReference type="GO" id="GO:0052381">
    <property type="term" value="F:tRNA dimethylallyltransferase activity"/>
    <property type="evidence" value="ECO:0007669"/>
    <property type="project" value="UniProtKB-UniRule"/>
</dbReference>
<reference evidence="15 17" key="2">
    <citation type="submission" date="2019-04" db="EMBL/GenBank/DDBJ databases">
        <title>Draft genome sequence data and analysis of a Fermenting Bacterium, Geotoga petraea strain HO-Geo1, isolated from heavy-oil petroleum reservoir in Russia.</title>
        <authorList>
            <person name="Grouzdev D.S."/>
            <person name="Semenova E.M."/>
            <person name="Sokolova D.S."/>
            <person name="Tourova T.P."/>
            <person name="Poltaraus A.B."/>
            <person name="Nazina T.N."/>
        </authorList>
    </citation>
    <scope>NUCLEOTIDE SEQUENCE [LARGE SCALE GENOMIC DNA]</scope>
    <source>
        <strain evidence="15 17">HO-Geo1</strain>
    </source>
</reference>
<sequence length="307" mass="36006">MIPIIVGPTAVGKTELVLDLAKKLNGEVINLDSRQIYKYMNIGTAKPNVKELRRVKHHLIDFVDPKDHYSSFEYKSDFIKVYEEIKNRDKIPIVTGGTGFYLDSLIKPLIKVGSDYGLRNYLERIETQEKGSLRKILEKIDRKSFLKIHENDLKRIVRAIEIFILTGKNRNQLKDESKPVFKEYKIYALNRDRKELHKRINLRVEKMIEQGLVEEVQDLLNKGINEKLNSMNSIGYKEIIEYIKGKKSLEEAKEDIKTNTRNYARRQIIYFRKYKDIKWLDMTSNSKGKIIKFIINDLRGIKNAGKI</sequence>
<evidence type="ECO:0000256" key="4">
    <source>
        <dbReference type="ARBA" id="ARBA00022679"/>
    </source>
</evidence>
<dbReference type="NCBIfam" id="TIGR00174">
    <property type="entry name" value="miaA"/>
    <property type="match status" value="1"/>
</dbReference>
<organism evidence="14 16">
    <name type="scientific">Geotoga petraea</name>
    <dbReference type="NCBI Taxonomy" id="28234"/>
    <lineage>
        <taxon>Bacteria</taxon>
        <taxon>Thermotogati</taxon>
        <taxon>Thermotogota</taxon>
        <taxon>Thermotogae</taxon>
        <taxon>Petrotogales</taxon>
        <taxon>Petrotogaceae</taxon>
        <taxon>Geotoga</taxon>
    </lineage>
</organism>